<proteinExistence type="predicted"/>
<evidence type="ECO:0000313" key="2">
    <source>
        <dbReference type="EMBL" id="VDD01221.1"/>
    </source>
</evidence>
<dbReference type="AlphaFoldDB" id="A0A3P6BVM5"/>
<feature type="region of interest" description="Disordered" evidence="1">
    <location>
        <begin position="1"/>
        <end position="23"/>
    </location>
</feature>
<gene>
    <name evidence="2" type="ORF">BRAA07T30917Z</name>
</gene>
<dbReference type="EMBL" id="LR031574">
    <property type="protein sequence ID" value="VDD01221.1"/>
    <property type="molecule type" value="Genomic_DNA"/>
</dbReference>
<organism evidence="2">
    <name type="scientific">Brassica campestris</name>
    <name type="common">Field mustard</name>
    <dbReference type="NCBI Taxonomy" id="3711"/>
    <lineage>
        <taxon>Eukaryota</taxon>
        <taxon>Viridiplantae</taxon>
        <taxon>Streptophyta</taxon>
        <taxon>Embryophyta</taxon>
        <taxon>Tracheophyta</taxon>
        <taxon>Spermatophyta</taxon>
        <taxon>Magnoliopsida</taxon>
        <taxon>eudicotyledons</taxon>
        <taxon>Gunneridae</taxon>
        <taxon>Pentapetalae</taxon>
        <taxon>rosids</taxon>
        <taxon>malvids</taxon>
        <taxon>Brassicales</taxon>
        <taxon>Brassicaceae</taxon>
        <taxon>Brassiceae</taxon>
        <taxon>Brassica</taxon>
    </lineage>
</organism>
<accession>A0A3P6BVM5</accession>
<name>A0A3P6BVM5_BRACM</name>
<sequence>MKLIDGHHLQQRPGRSGSAQCLPPDSRVFIDNKVSRPIQYLSWLAVHPNASELVNTSKITKIETITIGAIVTFVNNESVQRQLTMSKEILGGITKGQHR</sequence>
<evidence type="ECO:0000256" key="1">
    <source>
        <dbReference type="SAM" id="MobiDB-lite"/>
    </source>
</evidence>
<protein>
    <submittedName>
        <fullName evidence="2">Uncharacterized protein</fullName>
    </submittedName>
</protein>
<reference evidence="2" key="1">
    <citation type="submission" date="2018-11" db="EMBL/GenBank/DDBJ databases">
        <authorList>
            <consortium name="Genoscope - CEA"/>
            <person name="William W."/>
        </authorList>
    </citation>
    <scope>NUCLEOTIDE SEQUENCE</scope>
</reference>